<gene>
    <name evidence="2" type="ORF">S01H1_07067</name>
</gene>
<evidence type="ECO:0000256" key="1">
    <source>
        <dbReference type="SAM" id="MobiDB-lite"/>
    </source>
</evidence>
<feature type="compositionally biased region" description="Basic and acidic residues" evidence="1">
    <location>
        <begin position="252"/>
        <end position="280"/>
    </location>
</feature>
<name>X0TCF9_9ZZZZ</name>
<organism evidence="2">
    <name type="scientific">marine sediment metagenome</name>
    <dbReference type="NCBI Taxonomy" id="412755"/>
    <lineage>
        <taxon>unclassified sequences</taxon>
        <taxon>metagenomes</taxon>
        <taxon>ecological metagenomes</taxon>
    </lineage>
</organism>
<feature type="compositionally biased region" description="Acidic residues" evidence="1">
    <location>
        <begin position="218"/>
        <end position="245"/>
    </location>
</feature>
<protein>
    <submittedName>
        <fullName evidence="2">Uncharacterized protein</fullName>
    </submittedName>
</protein>
<dbReference type="EMBL" id="BARS01003645">
    <property type="protein sequence ID" value="GAF84971.1"/>
    <property type="molecule type" value="Genomic_DNA"/>
</dbReference>
<feature type="non-terminal residue" evidence="2">
    <location>
        <position position="460"/>
    </location>
</feature>
<feature type="region of interest" description="Disordered" evidence="1">
    <location>
        <begin position="1"/>
        <end position="60"/>
    </location>
</feature>
<proteinExistence type="predicted"/>
<sequence length="460" mass="52456">MRRRDFRSGRFISRARGTIDPTPAAARNAGQDWEWPSEGASHAHDDTTRVPTSDPRVSGLEVGGVITTSATRYADRGYDHRPFDSLKTVHTVEHARMAQELADMPLVEGDLVFEYHAPCAKAAIRNRDVRYLHTALMITQMGRFWAKFTEHSLNVYFDGKDDHRDKVIAVLGALKNRVGVTTGFLTQVMENARLDPINQALGFARHRQQDRPRNFDDNLMDVDDDDAIFDDDDEESSDSDSDSDSSDTQMDTEGRRHDEDYPQHTREERRSQTRDQEESQFRPMMLADPQMPTAPGRPPNRGRDPPDAYPGWIMGMLTMLGIVDMYADHESARLSGNSAAQANSAWTKFILRFGATDVVEYFNDLESFLQQMYTHNWRFYSVRQTMQMYKFVGVVKNHDRTLRESGEETYRYTVRIEGLSDAFCPCRTRECGTGIAPYFYQIGTGPVGVFFESCAAHKHT</sequence>
<accession>X0TCF9</accession>
<feature type="region of interest" description="Disordered" evidence="1">
    <location>
        <begin position="208"/>
        <end position="307"/>
    </location>
</feature>
<dbReference type="AlphaFoldDB" id="X0TCF9"/>
<comment type="caution">
    <text evidence="2">The sequence shown here is derived from an EMBL/GenBank/DDBJ whole genome shotgun (WGS) entry which is preliminary data.</text>
</comment>
<reference evidence="2" key="1">
    <citation type="journal article" date="2014" name="Front. Microbiol.">
        <title>High frequency of phylogenetically diverse reductive dehalogenase-homologous genes in deep subseafloor sedimentary metagenomes.</title>
        <authorList>
            <person name="Kawai M."/>
            <person name="Futagami T."/>
            <person name="Toyoda A."/>
            <person name="Takaki Y."/>
            <person name="Nishi S."/>
            <person name="Hori S."/>
            <person name="Arai W."/>
            <person name="Tsubouchi T."/>
            <person name="Morono Y."/>
            <person name="Uchiyama I."/>
            <person name="Ito T."/>
            <person name="Fujiyama A."/>
            <person name="Inagaki F."/>
            <person name="Takami H."/>
        </authorList>
    </citation>
    <scope>NUCLEOTIDE SEQUENCE</scope>
    <source>
        <strain evidence="2">Expedition CK06-06</strain>
    </source>
</reference>
<evidence type="ECO:0000313" key="2">
    <source>
        <dbReference type="EMBL" id="GAF84971.1"/>
    </source>
</evidence>